<keyword evidence="6" id="KW-0742">SOS response</keyword>
<dbReference type="GO" id="GO:0003697">
    <property type="term" value="F:single-stranded DNA binding"/>
    <property type="evidence" value="ECO:0007669"/>
    <property type="project" value="UniProtKB-UniRule"/>
</dbReference>
<evidence type="ECO:0000256" key="5">
    <source>
        <dbReference type="ARBA" id="ARBA00023125"/>
    </source>
</evidence>
<evidence type="ECO:0000256" key="1">
    <source>
        <dbReference type="ARBA" id="ARBA00022490"/>
    </source>
</evidence>
<dbReference type="SUPFAM" id="SSF52540">
    <property type="entry name" value="P-loop containing nucleoside triphosphate hydrolases"/>
    <property type="match status" value="1"/>
</dbReference>
<dbReference type="GO" id="GO:0009432">
    <property type="term" value="P:SOS response"/>
    <property type="evidence" value="ECO:0007669"/>
    <property type="project" value="UniProtKB-UniRule"/>
</dbReference>
<dbReference type="PANTHER" id="PTHR32182">
    <property type="entry name" value="DNA REPLICATION AND REPAIR PROTEIN RECF"/>
    <property type="match status" value="1"/>
</dbReference>
<evidence type="ECO:0000313" key="9">
    <source>
        <dbReference type="Proteomes" id="UP000744438"/>
    </source>
</evidence>
<comment type="caution">
    <text evidence="8">The sequence shown here is derived from an EMBL/GenBank/DDBJ whole genome shotgun (WGS) entry which is preliminary data.</text>
</comment>
<evidence type="ECO:0000313" key="8">
    <source>
        <dbReference type="EMBL" id="MBL6811471.1"/>
    </source>
</evidence>
<sequence>MPLSKINLNNFRSFKNSSFDLSKKNLILGKNGAGKSSFLEAIFFILSKKSFRTSSLNAMINFGSNFFKVDAILNGEKFSLTKDLSSSVNSNTVNIQNNFLPLVLNNFSLSLLEAPKENRRSFIDYLMFHVEHDYKIDHLKFKKALAQRNRALKKSSFSELKSWTKVFIDLSQKLTKKKLQFIDSFLKSFPSFVDSLSIPENLKDKFREISITYDKGWKDNLLEELRESFVKDKARGFTSLGPQTSDLSLKINKQDSGNILSRGEQKILILLIYLFFIKAYNELRPNKIIFLLDDLPSELDEKNLDLALNLLQDADCQLFITSLENLEKYEFDFVIDL</sequence>
<dbReference type="Pfam" id="PF02463">
    <property type="entry name" value="SMC_N"/>
    <property type="match status" value="1"/>
</dbReference>
<keyword evidence="2 6" id="KW-0235">DNA replication</keyword>
<evidence type="ECO:0000256" key="2">
    <source>
        <dbReference type="ARBA" id="ARBA00022705"/>
    </source>
</evidence>
<feature type="domain" description="RecF/RecN/SMC N-terminal" evidence="7">
    <location>
        <begin position="3"/>
        <end position="325"/>
    </location>
</feature>
<dbReference type="AlphaFoldDB" id="A0A937LC17"/>
<protein>
    <recommendedName>
        <fullName evidence="6">DNA replication and repair protein RecF</fullName>
    </recommendedName>
</protein>
<dbReference type="InterPro" id="IPR042174">
    <property type="entry name" value="RecF_2"/>
</dbReference>
<comment type="similarity">
    <text evidence="6">Belongs to the RecF family.</text>
</comment>
<dbReference type="GO" id="GO:0006260">
    <property type="term" value="P:DNA replication"/>
    <property type="evidence" value="ECO:0007669"/>
    <property type="project" value="UniProtKB-UniRule"/>
</dbReference>
<dbReference type="EMBL" id="JADHQC010000003">
    <property type="protein sequence ID" value="MBL6811471.1"/>
    <property type="molecule type" value="Genomic_DNA"/>
</dbReference>
<keyword evidence="6" id="KW-0227">DNA damage</keyword>
<comment type="subcellular location">
    <subcellularLocation>
        <location evidence="6">Cytoplasm</location>
    </subcellularLocation>
</comment>
<organism evidence="8 9">
    <name type="scientific">SAR86 cluster bacterium</name>
    <dbReference type="NCBI Taxonomy" id="2030880"/>
    <lineage>
        <taxon>Bacteria</taxon>
        <taxon>Pseudomonadati</taxon>
        <taxon>Pseudomonadota</taxon>
        <taxon>Gammaproteobacteria</taxon>
        <taxon>SAR86 cluster</taxon>
    </lineage>
</organism>
<dbReference type="InterPro" id="IPR027417">
    <property type="entry name" value="P-loop_NTPase"/>
</dbReference>
<reference evidence="8" key="1">
    <citation type="submission" date="2020-10" db="EMBL/GenBank/DDBJ databases">
        <title>Microbiome of the Black Sea water column analyzed by genome centric metagenomics.</title>
        <authorList>
            <person name="Cabello-Yeves P.J."/>
            <person name="Callieri C."/>
            <person name="Picazo A."/>
            <person name="Mehrshad M."/>
            <person name="Haro-Moreno J.M."/>
            <person name="Roda-Garcia J."/>
            <person name="Dzembekova N."/>
            <person name="Slabakova V."/>
            <person name="Slabakova N."/>
            <person name="Moncheva S."/>
            <person name="Rodriguez-Valera F."/>
        </authorList>
    </citation>
    <scope>NUCLEOTIDE SEQUENCE</scope>
    <source>
        <strain evidence="8">BS307-5m-G49</strain>
    </source>
</reference>
<keyword evidence="1 6" id="KW-0963">Cytoplasm</keyword>
<dbReference type="NCBIfam" id="TIGR00611">
    <property type="entry name" value="recf"/>
    <property type="match status" value="1"/>
</dbReference>
<keyword evidence="5 6" id="KW-0238">DNA-binding</keyword>
<dbReference type="InterPro" id="IPR001238">
    <property type="entry name" value="DNA-binding_RecF"/>
</dbReference>
<dbReference type="GO" id="GO:0000731">
    <property type="term" value="P:DNA synthesis involved in DNA repair"/>
    <property type="evidence" value="ECO:0007669"/>
    <property type="project" value="TreeGrafter"/>
</dbReference>
<dbReference type="InterPro" id="IPR003395">
    <property type="entry name" value="RecF/RecN/SMC_N"/>
</dbReference>
<name>A0A937LC17_9GAMM</name>
<dbReference type="GO" id="GO:0005524">
    <property type="term" value="F:ATP binding"/>
    <property type="evidence" value="ECO:0007669"/>
    <property type="project" value="UniProtKB-UniRule"/>
</dbReference>
<feature type="binding site" evidence="6">
    <location>
        <begin position="29"/>
        <end position="36"/>
    </location>
    <ligand>
        <name>ATP</name>
        <dbReference type="ChEBI" id="CHEBI:30616"/>
    </ligand>
</feature>
<proteinExistence type="inferred from homology"/>
<evidence type="ECO:0000256" key="4">
    <source>
        <dbReference type="ARBA" id="ARBA00022840"/>
    </source>
</evidence>
<keyword evidence="6" id="KW-0234">DNA repair</keyword>
<dbReference type="Gene3D" id="1.20.1050.90">
    <property type="entry name" value="RecF/RecN/SMC, N-terminal domain"/>
    <property type="match status" value="1"/>
</dbReference>
<comment type="function">
    <text evidence="6">The RecF protein is involved in DNA metabolism; it is required for DNA replication and normal SOS inducibility. RecF binds preferentially to single-stranded, linear DNA. It also seems to bind ATP.</text>
</comment>
<dbReference type="GO" id="GO:0005737">
    <property type="term" value="C:cytoplasm"/>
    <property type="evidence" value="ECO:0007669"/>
    <property type="project" value="UniProtKB-SubCell"/>
</dbReference>
<evidence type="ECO:0000256" key="6">
    <source>
        <dbReference type="HAMAP-Rule" id="MF_00365"/>
    </source>
</evidence>
<evidence type="ECO:0000259" key="7">
    <source>
        <dbReference type="Pfam" id="PF02463"/>
    </source>
</evidence>
<dbReference type="Proteomes" id="UP000744438">
    <property type="component" value="Unassembled WGS sequence"/>
</dbReference>
<dbReference type="Gene3D" id="3.40.50.300">
    <property type="entry name" value="P-loop containing nucleotide triphosphate hydrolases"/>
    <property type="match status" value="1"/>
</dbReference>
<gene>
    <name evidence="6 8" type="primary">recF</name>
    <name evidence="8" type="ORF">ISQ63_01150</name>
</gene>
<keyword evidence="3 6" id="KW-0547">Nucleotide-binding</keyword>
<evidence type="ECO:0000256" key="3">
    <source>
        <dbReference type="ARBA" id="ARBA00022741"/>
    </source>
</evidence>
<accession>A0A937LC17</accession>
<keyword evidence="4 6" id="KW-0067">ATP-binding</keyword>
<dbReference type="PANTHER" id="PTHR32182:SF0">
    <property type="entry name" value="DNA REPLICATION AND REPAIR PROTEIN RECF"/>
    <property type="match status" value="1"/>
</dbReference>
<dbReference type="HAMAP" id="MF_00365">
    <property type="entry name" value="RecF"/>
    <property type="match status" value="1"/>
</dbReference>
<dbReference type="GO" id="GO:0006302">
    <property type="term" value="P:double-strand break repair"/>
    <property type="evidence" value="ECO:0007669"/>
    <property type="project" value="TreeGrafter"/>
</dbReference>